<accession>A0A3M7PV16</accession>
<dbReference type="Proteomes" id="UP000276133">
    <property type="component" value="Unassembled WGS sequence"/>
</dbReference>
<dbReference type="PANTHER" id="PTHR31919:SF1">
    <property type="entry name" value="ZINC FINGERS AND HOMEOBOXES PROTEIN 1, ISOFORM 2"/>
    <property type="match status" value="1"/>
</dbReference>
<dbReference type="InterPro" id="IPR011990">
    <property type="entry name" value="TPR-like_helical_dom_sf"/>
</dbReference>
<reference evidence="1 2" key="1">
    <citation type="journal article" date="2018" name="Sci. Rep.">
        <title>Genomic signatures of local adaptation to the degree of environmental predictability in rotifers.</title>
        <authorList>
            <person name="Franch-Gras L."/>
            <person name="Hahn C."/>
            <person name="Garcia-Roger E.M."/>
            <person name="Carmona M.J."/>
            <person name="Serra M."/>
            <person name="Gomez A."/>
        </authorList>
    </citation>
    <scope>NUCLEOTIDE SEQUENCE [LARGE SCALE GENOMIC DNA]</scope>
    <source>
        <strain evidence="1">HYR1</strain>
    </source>
</reference>
<name>A0A3M7PV16_BRAPC</name>
<dbReference type="EMBL" id="REGN01008714">
    <property type="protein sequence ID" value="RNA02910.1"/>
    <property type="molecule type" value="Genomic_DNA"/>
</dbReference>
<dbReference type="PANTHER" id="PTHR31919">
    <property type="entry name" value="ZINC FINGERS AND HOMEOBOXES PROTEIN 1, ISOFORM 2"/>
    <property type="match status" value="1"/>
</dbReference>
<gene>
    <name evidence="1" type="ORF">BpHYR1_022952</name>
</gene>
<comment type="caution">
    <text evidence="1">The sequence shown here is derived from an EMBL/GenBank/DDBJ whole genome shotgun (WGS) entry which is preliminary data.</text>
</comment>
<protein>
    <submittedName>
        <fullName evidence="1">Uncharacterized protein</fullName>
    </submittedName>
</protein>
<proteinExistence type="predicted"/>
<dbReference type="AlphaFoldDB" id="A0A3M7PV16"/>
<keyword evidence="2" id="KW-1185">Reference proteome</keyword>
<evidence type="ECO:0000313" key="2">
    <source>
        <dbReference type="Proteomes" id="UP000276133"/>
    </source>
</evidence>
<dbReference type="OrthoDB" id="6334002at2759"/>
<organism evidence="1 2">
    <name type="scientific">Brachionus plicatilis</name>
    <name type="common">Marine rotifer</name>
    <name type="synonym">Brachionus muelleri</name>
    <dbReference type="NCBI Taxonomy" id="10195"/>
    <lineage>
        <taxon>Eukaryota</taxon>
        <taxon>Metazoa</taxon>
        <taxon>Spiralia</taxon>
        <taxon>Gnathifera</taxon>
        <taxon>Rotifera</taxon>
        <taxon>Eurotatoria</taxon>
        <taxon>Monogononta</taxon>
        <taxon>Pseudotrocha</taxon>
        <taxon>Ploima</taxon>
        <taxon>Brachionidae</taxon>
        <taxon>Brachionus</taxon>
    </lineage>
</organism>
<dbReference type="InterPro" id="IPR041404">
    <property type="entry name" value="DUF5588"/>
</dbReference>
<dbReference type="Pfam" id="PF17826">
    <property type="entry name" value="DUF5588"/>
    <property type="match status" value="1"/>
</dbReference>
<sequence>MDIGDFDDDFFETKPVKKIQDVTEIIRAYKPKIVTSERFLNEKPCDIDDLANWFKTNGDYHYFKSNFDQALENYQQSLETSSKSNSLNNTIFQRELRESICRSFSNLKNFTKALEIASELQETSTNFEQYSTSLNVHLGLLDNLSGENLNQKNNEDKIKILCKILILYPLYVSIWMKLYDCLITRASEHKFKIYSLICLQIIKEINKHGNKSRSEIFAEQKLKRQAWFNEAINMLDSAIVEKYFSNSEMNEINQKLETIDKMEDNEKLNQARALENILINLAYNRQFLFKLN</sequence>
<dbReference type="Gene3D" id="1.25.40.10">
    <property type="entry name" value="Tetratricopeptide repeat domain"/>
    <property type="match status" value="1"/>
</dbReference>
<dbReference type="SUPFAM" id="SSF48452">
    <property type="entry name" value="TPR-like"/>
    <property type="match status" value="1"/>
</dbReference>
<evidence type="ECO:0000313" key="1">
    <source>
        <dbReference type="EMBL" id="RNA02910.1"/>
    </source>
</evidence>